<accession>A0A505MHB7</accession>
<dbReference type="Proteomes" id="UP000480763">
    <property type="component" value="Unassembled WGS sequence"/>
</dbReference>
<dbReference type="EMBL" id="WWCH01000001">
    <property type="protein sequence ID" value="MYM77140.1"/>
    <property type="molecule type" value="Genomic_DNA"/>
</dbReference>
<keyword evidence="4" id="KW-1133">Transmembrane helix</keyword>
<reference evidence="7 8" key="1">
    <citation type="journal article" date="2017" name="Ann. Clin. Microbiol. Antimicrob.">
        <title>New eight genes identified at the clinical multidrug-resistant Acinetobacter baumannii DMS06669 strain in a Vietnam hospital.</title>
        <authorList>
            <person name="Si-Tuan N."/>
            <person name="Ngoc H.M."/>
            <person name="Hang P.T.T."/>
            <person name="Nguyen C."/>
            <person name="Van P.H."/>
            <person name="Huong N.T."/>
        </authorList>
    </citation>
    <scope>NUCLEOTIDE SEQUENCE [LARGE SCALE GENOMIC DNA]</scope>
    <source>
        <strain evidence="7 8">DMS06669</strain>
    </source>
</reference>
<dbReference type="PROSITE" id="PS50850">
    <property type="entry name" value="MFS"/>
    <property type="match status" value="1"/>
</dbReference>
<dbReference type="SUPFAM" id="SSF103473">
    <property type="entry name" value="MFS general substrate transporter"/>
    <property type="match status" value="1"/>
</dbReference>
<gene>
    <name evidence="7" type="ORF">GSE42_04240</name>
</gene>
<keyword evidence="3" id="KW-0812">Transmembrane</keyword>
<feature type="domain" description="Major facilitator superfamily (MFS) profile" evidence="6">
    <location>
        <begin position="25"/>
        <end position="433"/>
    </location>
</feature>
<evidence type="ECO:0000313" key="8">
    <source>
        <dbReference type="Proteomes" id="UP000480763"/>
    </source>
</evidence>
<dbReference type="InterPro" id="IPR005829">
    <property type="entry name" value="Sugar_transporter_CS"/>
</dbReference>
<dbReference type="InterPro" id="IPR020846">
    <property type="entry name" value="MFS_dom"/>
</dbReference>
<dbReference type="GO" id="GO:0005351">
    <property type="term" value="F:carbohydrate:proton symporter activity"/>
    <property type="evidence" value="ECO:0007669"/>
    <property type="project" value="TreeGrafter"/>
</dbReference>
<dbReference type="Gene3D" id="1.20.1250.20">
    <property type="entry name" value="MFS general substrate transporter like domains"/>
    <property type="match status" value="1"/>
</dbReference>
<comment type="subcellular location">
    <subcellularLocation>
        <location evidence="1">Membrane</location>
        <topology evidence="1">Multi-pass membrane protein</topology>
    </subcellularLocation>
</comment>
<proteinExistence type="inferred from homology"/>
<dbReference type="PANTHER" id="PTHR48022">
    <property type="entry name" value="PLASTIDIC GLUCOSE TRANSPORTER 4"/>
    <property type="match status" value="1"/>
</dbReference>
<evidence type="ECO:0000259" key="6">
    <source>
        <dbReference type="PROSITE" id="PS50850"/>
    </source>
</evidence>
<keyword evidence="5" id="KW-0472">Membrane</keyword>
<dbReference type="Pfam" id="PF00083">
    <property type="entry name" value="Sugar_tr"/>
    <property type="match status" value="1"/>
</dbReference>
<evidence type="ECO:0000256" key="2">
    <source>
        <dbReference type="ARBA" id="ARBA00010992"/>
    </source>
</evidence>
<dbReference type="InterPro" id="IPR036259">
    <property type="entry name" value="MFS_trans_sf"/>
</dbReference>
<dbReference type="InterPro" id="IPR005828">
    <property type="entry name" value="MFS_sugar_transport-like"/>
</dbReference>
<dbReference type="InterPro" id="IPR050360">
    <property type="entry name" value="MFS_Sugar_Transporters"/>
</dbReference>
<evidence type="ECO:0000256" key="4">
    <source>
        <dbReference type="ARBA" id="ARBA00022989"/>
    </source>
</evidence>
<evidence type="ECO:0000256" key="1">
    <source>
        <dbReference type="ARBA" id="ARBA00004141"/>
    </source>
</evidence>
<dbReference type="GO" id="GO:0016020">
    <property type="term" value="C:membrane"/>
    <property type="evidence" value="ECO:0007669"/>
    <property type="project" value="UniProtKB-SubCell"/>
</dbReference>
<dbReference type="PANTHER" id="PTHR48022:SF2">
    <property type="entry name" value="PLASTIDIC GLUCOSE TRANSPORTER 4"/>
    <property type="match status" value="1"/>
</dbReference>
<protein>
    <submittedName>
        <fullName evidence="7">MFS transporter</fullName>
    </submittedName>
</protein>
<comment type="caution">
    <text evidence="7">The sequence shown here is derived from an EMBL/GenBank/DDBJ whole genome shotgun (WGS) entry which is preliminary data.</text>
</comment>
<comment type="similarity">
    <text evidence="2">Belongs to the major facilitator superfamily. Sugar transporter (TC 2.A.1.1) family.</text>
</comment>
<sequence length="442" mass="48412">MEKAMGPIGNTGNKVATKRSFIHKLTWLMAGGMFVDGFVLGYIGMVMPAITKDLSLTLTWQGLIGAAALFGTLIGAPLGGWFSDRIGRRRMFTFDLFLFLICSVAQFFVSDPYTLFVVRFLMGAAIGIEYAVGWPLLAEFAPARIRGKLLCLTEIAWYFGYLVSYAMGFFLTTLWDTHWNIILGLSTIPTLIVFIMRLGTPESPRWLMSKGRTEEAKAIAAKYMGEEEQEDVLNQKHDLTKNNAGFLDLFKSRNLKGTIFFVTMFVGSATPYFAIGFFVPTVLEKLGVKDGFAGGLFLNMLAVIGTIVCAFLIEKVSRRKMSIIPFAITTVALLVIALVSNSTIIMLCFLIFSFANAITGTILAVYPGEVFTQDVSSLGTGFGTSMSRVAACIGTFLVPTIIAGYGVQVVIWATVAISLFATFIAFTLCPETKGKKLSEIFH</sequence>
<evidence type="ECO:0000256" key="3">
    <source>
        <dbReference type="ARBA" id="ARBA00022692"/>
    </source>
</evidence>
<dbReference type="CDD" id="cd17316">
    <property type="entry name" value="MFS_SV2_like"/>
    <property type="match status" value="1"/>
</dbReference>
<organism evidence="7 8">
    <name type="scientific">Acinetobacter baumannii</name>
    <dbReference type="NCBI Taxonomy" id="470"/>
    <lineage>
        <taxon>Bacteria</taxon>
        <taxon>Pseudomonadati</taxon>
        <taxon>Pseudomonadota</taxon>
        <taxon>Gammaproteobacteria</taxon>
        <taxon>Moraxellales</taxon>
        <taxon>Moraxellaceae</taxon>
        <taxon>Acinetobacter</taxon>
        <taxon>Acinetobacter calcoaceticus/baumannii complex</taxon>
    </lineage>
</organism>
<evidence type="ECO:0000313" key="7">
    <source>
        <dbReference type="EMBL" id="MYM77140.1"/>
    </source>
</evidence>
<evidence type="ECO:0000256" key="5">
    <source>
        <dbReference type="ARBA" id="ARBA00023136"/>
    </source>
</evidence>
<name>A0A505MHB7_ACIBA</name>
<dbReference type="PROSITE" id="PS00217">
    <property type="entry name" value="SUGAR_TRANSPORT_2"/>
    <property type="match status" value="1"/>
</dbReference>
<dbReference type="AlphaFoldDB" id="A0A505MHB7"/>